<comment type="caution">
    <text evidence="4">The sequence shown here is derived from an EMBL/GenBank/DDBJ whole genome shotgun (WGS) entry which is preliminary data.</text>
</comment>
<evidence type="ECO:0000256" key="2">
    <source>
        <dbReference type="ARBA" id="ARBA00023315"/>
    </source>
</evidence>
<evidence type="ECO:0000256" key="1">
    <source>
        <dbReference type="ARBA" id="ARBA00022679"/>
    </source>
</evidence>
<dbReference type="GO" id="GO:0016746">
    <property type="term" value="F:acyltransferase activity"/>
    <property type="evidence" value="ECO:0007669"/>
    <property type="project" value="UniProtKB-KW"/>
</dbReference>
<keyword evidence="2 4" id="KW-0012">Acyltransferase</keyword>
<dbReference type="PROSITE" id="PS51186">
    <property type="entry name" value="GNAT"/>
    <property type="match status" value="2"/>
</dbReference>
<reference evidence="4" key="1">
    <citation type="submission" date="2023-06" db="EMBL/GenBank/DDBJ databases">
        <title>Genomic of Agaribacillus aureum.</title>
        <authorList>
            <person name="Wang G."/>
        </authorList>
    </citation>
    <scope>NUCLEOTIDE SEQUENCE</scope>
    <source>
        <strain evidence="4">BMA12</strain>
    </source>
</reference>
<accession>A0ABT8LFL3</accession>
<dbReference type="CDD" id="cd04301">
    <property type="entry name" value="NAT_SF"/>
    <property type="match status" value="1"/>
</dbReference>
<name>A0ABT8LFL3_9BACT</name>
<dbReference type="Pfam" id="PF00583">
    <property type="entry name" value="Acetyltransf_1"/>
    <property type="match status" value="2"/>
</dbReference>
<dbReference type="InterPro" id="IPR016181">
    <property type="entry name" value="Acyl_CoA_acyltransferase"/>
</dbReference>
<protein>
    <submittedName>
        <fullName evidence="4">GNAT family N-acetyltransferase</fullName>
        <ecNumber evidence="4">2.3.1.-</ecNumber>
    </submittedName>
</protein>
<dbReference type="Proteomes" id="UP001172083">
    <property type="component" value="Unassembled WGS sequence"/>
</dbReference>
<dbReference type="InterPro" id="IPR000182">
    <property type="entry name" value="GNAT_dom"/>
</dbReference>
<dbReference type="PANTHER" id="PTHR43420">
    <property type="entry name" value="ACETYLTRANSFERASE"/>
    <property type="match status" value="1"/>
</dbReference>
<keyword evidence="1 4" id="KW-0808">Transferase</keyword>
<sequence length="286" mass="32724">MDNLLIRNPVPADLPGMYKSFLAAFSDYQLPFRLSEEAFHKKFVEKLSIDFNLSCIALDQQKIVAFIFTSLACYDGKWTAYNGGTGVIPAFRGRQLTARLYNVILPQLRKQDVEQCVLEVLTTNHQAIRAYEKIGFKKSRYYNCFKLLSVPKRGETTIQGVMIGECPNPDWDLFNTYDDDNSSFLDSQSLLKKNLKNEVVVTAVYNGKTIAYVIYQKNGRFSRIGVDPDFRGKGVGSALVHFAFRDCDNKELTVINVNRENDKIIRFFTNLGFKNQVDQYELKLVL</sequence>
<gene>
    <name evidence="4" type="ORF">QQ020_30145</name>
</gene>
<dbReference type="InterPro" id="IPR050680">
    <property type="entry name" value="YpeA/RimI_acetyltransf"/>
</dbReference>
<dbReference type="SUPFAM" id="SSF55729">
    <property type="entry name" value="Acyl-CoA N-acyltransferases (Nat)"/>
    <property type="match status" value="2"/>
</dbReference>
<dbReference type="PANTHER" id="PTHR43420:SF44">
    <property type="entry name" value="ACETYLTRANSFERASE YPEA"/>
    <property type="match status" value="1"/>
</dbReference>
<organism evidence="4 5">
    <name type="scientific">Agaribacillus aureus</name>
    <dbReference type="NCBI Taxonomy" id="3051825"/>
    <lineage>
        <taxon>Bacteria</taxon>
        <taxon>Pseudomonadati</taxon>
        <taxon>Bacteroidota</taxon>
        <taxon>Cytophagia</taxon>
        <taxon>Cytophagales</taxon>
        <taxon>Splendidivirgaceae</taxon>
        <taxon>Agaribacillus</taxon>
    </lineage>
</organism>
<evidence type="ECO:0000313" key="4">
    <source>
        <dbReference type="EMBL" id="MDN5216368.1"/>
    </source>
</evidence>
<dbReference type="EMBL" id="JAUJEB010000008">
    <property type="protein sequence ID" value="MDN5216368.1"/>
    <property type="molecule type" value="Genomic_DNA"/>
</dbReference>
<evidence type="ECO:0000313" key="5">
    <source>
        <dbReference type="Proteomes" id="UP001172083"/>
    </source>
</evidence>
<evidence type="ECO:0000259" key="3">
    <source>
        <dbReference type="PROSITE" id="PS51186"/>
    </source>
</evidence>
<proteinExistence type="predicted"/>
<dbReference type="Gene3D" id="3.40.630.30">
    <property type="match status" value="2"/>
</dbReference>
<feature type="domain" description="N-acetyltransferase" evidence="3">
    <location>
        <begin position="4"/>
        <end position="153"/>
    </location>
</feature>
<feature type="domain" description="N-acetyltransferase" evidence="3">
    <location>
        <begin position="161"/>
        <end position="286"/>
    </location>
</feature>
<keyword evidence="5" id="KW-1185">Reference proteome</keyword>
<dbReference type="EC" id="2.3.1.-" evidence="4"/>
<dbReference type="RefSeq" id="WP_346761706.1">
    <property type="nucleotide sequence ID" value="NZ_JAUJEB010000008.1"/>
</dbReference>